<protein>
    <submittedName>
        <fullName evidence="1">Uncharacterized protein</fullName>
    </submittedName>
</protein>
<organism evidence="1">
    <name type="scientific">Anopheles atroparvus</name>
    <name type="common">European mosquito</name>
    <dbReference type="NCBI Taxonomy" id="41427"/>
    <lineage>
        <taxon>Eukaryota</taxon>
        <taxon>Metazoa</taxon>
        <taxon>Ecdysozoa</taxon>
        <taxon>Arthropoda</taxon>
        <taxon>Hexapoda</taxon>
        <taxon>Insecta</taxon>
        <taxon>Pterygota</taxon>
        <taxon>Neoptera</taxon>
        <taxon>Endopterygota</taxon>
        <taxon>Diptera</taxon>
        <taxon>Nematocera</taxon>
        <taxon>Culicoidea</taxon>
        <taxon>Culicidae</taxon>
        <taxon>Anophelinae</taxon>
        <taxon>Anopheles</taxon>
    </lineage>
</organism>
<dbReference type="EnsemblMetazoa" id="AATE012397-RA">
    <property type="protein sequence ID" value="AATE012397-PA.1"/>
    <property type="gene ID" value="AATE012397"/>
</dbReference>
<evidence type="ECO:0000313" key="1">
    <source>
        <dbReference type="EnsemblMetazoa" id="AATE012397-PA.1"/>
    </source>
</evidence>
<proteinExistence type="predicted"/>
<name>A0A182J6P8_ANOAO</name>
<reference evidence="1" key="1">
    <citation type="submission" date="2022-08" db="UniProtKB">
        <authorList>
            <consortium name="EnsemblMetazoa"/>
        </authorList>
    </citation>
    <scope>IDENTIFICATION</scope>
    <source>
        <strain evidence="1">EBRO</strain>
    </source>
</reference>
<sequence length="223" mass="25499">MSKHSCDCKFFYEILRRQRRIRRTDRHQIALRVLINGPEVQIINEAQKLLLPSRNKRFHKAVDIFLAGRISHAAKRAATRVNDPRAGRATYDRSRKPRGLDRMASTFANLSHIEQRLYLNCADLVGASKRVTVCSDPFLLFLRDFDKECGATAKAHERSGFREDETAHELADDDASRYMPASQEHVLAAARQTWNALSDEAREPYRFRAITAALFPAAIDQAF</sequence>
<dbReference type="AlphaFoldDB" id="A0A182J6P8"/>
<dbReference type="VEuPathDB" id="VectorBase:AATE012397"/>
<accession>A0A182J6P8</accession>